<dbReference type="OrthoDB" id="191723at2759"/>
<feature type="domain" description="Glutamine amidotransferase type-2" evidence="15">
    <location>
        <begin position="79"/>
        <end position="300"/>
    </location>
</feature>
<proteinExistence type="inferred from homology"/>
<dbReference type="GO" id="GO:0009113">
    <property type="term" value="P:purine nucleobase biosynthetic process"/>
    <property type="evidence" value="ECO:0007669"/>
    <property type="project" value="InterPro"/>
</dbReference>
<dbReference type="NCBIfam" id="TIGR01134">
    <property type="entry name" value="purF"/>
    <property type="match status" value="1"/>
</dbReference>
<feature type="compositionally biased region" description="Low complexity" evidence="14">
    <location>
        <begin position="1"/>
        <end position="12"/>
    </location>
</feature>
<keyword evidence="6 10" id="KW-0658">Purine biosynthesis</keyword>
<reference evidence="16" key="1">
    <citation type="submission" date="2020-07" db="EMBL/GenBank/DDBJ databases">
        <title>Genome sequence and genetic diversity analysis of an under-domesticated orphan crop, white fonio (Digitaria exilis).</title>
        <authorList>
            <person name="Bennetzen J.L."/>
            <person name="Chen S."/>
            <person name="Ma X."/>
            <person name="Wang X."/>
            <person name="Yssel A.E.J."/>
            <person name="Chaluvadi S.R."/>
            <person name="Johnson M."/>
            <person name="Gangashetty P."/>
            <person name="Hamidou F."/>
            <person name="Sanogo M.D."/>
            <person name="Zwaenepoel A."/>
            <person name="Wallace J."/>
            <person name="Van De Peer Y."/>
            <person name="Van Deynze A."/>
        </authorList>
    </citation>
    <scope>NUCLEOTIDE SEQUENCE</scope>
    <source>
        <tissue evidence="16">Leaves</tissue>
    </source>
</reference>
<dbReference type="Proteomes" id="UP000636709">
    <property type="component" value="Unassembled WGS sequence"/>
</dbReference>
<dbReference type="EC" id="2.4.2.14" evidence="3 10"/>
<evidence type="ECO:0000256" key="3">
    <source>
        <dbReference type="ARBA" id="ARBA00011941"/>
    </source>
</evidence>
<evidence type="ECO:0000313" key="17">
    <source>
        <dbReference type="Proteomes" id="UP000636709"/>
    </source>
</evidence>
<evidence type="ECO:0000256" key="1">
    <source>
        <dbReference type="ARBA" id="ARBA00005209"/>
    </source>
</evidence>
<keyword evidence="4 10" id="KW-0328">Glycosyltransferase</keyword>
<dbReference type="EMBL" id="JACEFO010000325">
    <property type="protein sequence ID" value="KAF8775182.1"/>
    <property type="molecule type" value="Genomic_DNA"/>
</dbReference>
<feature type="active site" description="Nucleophile" evidence="11">
    <location>
        <position position="79"/>
    </location>
</feature>
<evidence type="ECO:0000256" key="6">
    <source>
        <dbReference type="ARBA" id="ARBA00022755"/>
    </source>
</evidence>
<protein>
    <recommendedName>
        <fullName evidence="3 10">Amidophosphoribosyltransferase</fullName>
        <shortName evidence="10">ATase</shortName>
        <ecNumber evidence="3 10">2.4.2.14</ecNumber>
    </recommendedName>
    <alternativeName>
        <fullName evidence="10">Glutamine phosphoribosylpyrophosphate amidotransferase</fullName>
    </alternativeName>
</protein>
<evidence type="ECO:0000256" key="10">
    <source>
        <dbReference type="PIRNR" id="PIRNR000485"/>
    </source>
</evidence>
<comment type="catalytic activity">
    <reaction evidence="9 10">
        <text>5-phospho-beta-D-ribosylamine + L-glutamate + diphosphate = 5-phospho-alpha-D-ribose 1-diphosphate + L-glutamine + H2O</text>
        <dbReference type="Rhea" id="RHEA:14905"/>
        <dbReference type="ChEBI" id="CHEBI:15377"/>
        <dbReference type="ChEBI" id="CHEBI:29985"/>
        <dbReference type="ChEBI" id="CHEBI:33019"/>
        <dbReference type="ChEBI" id="CHEBI:58017"/>
        <dbReference type="ChEBI" id="CHEBI:58359"/>
        <dbReference type="ChEBI" id="CHEBI:58681"/>
        <dbReference type="EC" id="2.4.2.14"/>
    </reaction>
</comment>
<comment type="cofactor">
    <cofactor evidence="13">
        <name>[4Fe-4S] cluster</name>
        <dbReference type="ChEBI" id="CHEBI:49883"/>
    </cofactor>
    <text evidence="13">Binds 1 [4Fe-4S] cluster per subunit.</text>
</comment>
<feature type="binding site" evidence="12">
    <location>
        <position position="366"/>
    </location>
    <ligand>
        <name>Mg(2+)</name>
        <dbReference type="ChEBI" id="CHEBI:18420"/>
    </ligand>
</feature>
<dbReference type="PROSITE" id="PS51278">
    <property type="entry name" value="GATASE_TYPE_2"/>
    <property type="match status" value="1"/>
</dbReference>
<dbReference type="HAMAP" id="MF_01931">
    <property type="entry name" value="PurF"/>
    <property type="match status" value="1"/>
</dbReference>
<evidence type="ECO:0000256" key="2">
    <source>
        <dbReference type="ARBA" id="ARBA00010138"/>
    </source>
</evidence>
<dbReference type="Pfam" id="PF13537">
    <property type="entry name" value="GATase_7"/>
    <property type="match status" value="1"/>
</dbReference>
<dbReference type="InterPro" id="IPR035584">
    <property type="entry name" value="PurF_N"/>
</dbReference>
<keyword evidence="12" id="KW-0460">Magnesium</keyword>
<keyword evidence="17" id="KW-1185">Reference proteome</keyword>
<keyword evidence="8 13" id="KW-0411">Iron-sulfur</keyword>
<dbReference type="PIRSF" id="PIRSF000485">
    <property type="entry name" value="Amd_phspho_trans"/>
    <property type="match status" value="1"/>
</dbReference>
<feature type="binding site" evidence="13">
    <location>
        <position position="318"/>
    </location>
    <ligand>
        <name>[4Fe-4S] cluster</name>
        <dbReference type="ChEBI" id="CHEBI:49883"/>
    </ligand>
</feature>
<accession>A0A835KTE7</accession>
<dbReference type="GO" id="GO:0004044">
    <property type="term" value="F:amidophosphoribosyltransferase activity"/>
    <property type="evidence" value="ECO:0007669"/>
    <property type="project" value="UniProtKB-EC"/>
</dbReference>
<evidence type="ECO:0000256" key="5">
    <source>
        <dbReference type="ARBA" id="ARBA00022679"/>
    </source>
</evidence>
<dbReference type="PANTHER" id="PTHR11907">
    <property type="entry name" value="AMIDOPHOSPHORIBOSYLTRANSFERASE"/>
    <property type="match status" value="1"/>
</dbReference>
<comment type="cofactor">
    <cofactor evidence="12">
        <name>Mg(2+)</name>
        <dbReference type="ChEBI" id="CHEBI:18420"/>
    </cofactor>
    <text evidence="12">Binds 1 Mg(2+) ion per subunit.</text>
</comment>
<dbReference type="GO" id="GO:0051536">
    <property type="term" value="F:iron-sulfur cluster binding"/>
    <property type="evidence" value="ECO:0007669"/>
    <property type="project" value="UniProtKB-KW"/>
</dbReference>
<evidence type="ECO:0000256" key="12">
    <source>
        <dbReference type="PIRSR" id="PIRSR000485-2"/>
    </source>
</evidence>
<dbReference type="InterPro" id="IPR000836">
    <property type="entry name" value="PRTase_dom"/>
</dbReference>
<comment type="similarity">
    <text evidence="2 10">In the C-terminal section; belongs to the purine/pyrimidine phosphoribosyltransferase family.</text>
</comment>
<dbReference type="InterPro" id="IPR017932">
    <property type="entry name" value="GATase_2_dom"/>
</dbReference>
<sequence length="543" mass="58262">MAAAAAATATTAPSSPFLRRAAAAPTTGPHYQLRCSPKPSPLELRQRAARAAPARALLPDRITPFSFDADGDDHPREECGVFGVIGDPDASSLCYLGLQKLQHRGEEGAGIAAADADGKLKSVTGLGLVGDVFGDPTRLAKLPGDAAIGHVRYSTAGASSMRNVQPFLAAYRFGQLAVAHNGNLVNYQALRNKLEAQGSIFNTSSDTEVILHLIATSLSRPLLSRICDACERLNGAYSLLFLTADKVFAVRDPFGFRPLVMGRRPNGAVVFASETCALDLIDAAYEREVAPGEVVVVDRRDMSVSYACLVPHRPRKSCVFEHIYFALPNSVVFGHAVHERRSAYGRALAEESPAPTADVVIPVPDSGFYAALGFAQASGLEFQQGLIRWHYSGRSFIQPSQAIRDLAVKLKLAPVRGVITGKSVVVVDDSLVRGTTSSKIVRLLRDAGAREVHMRIASPPVIGSCLYGIDTPSEGELISNRMDLEGVRRTIGCDSLAFLSLDKLHSIYGDEAHELCDACFSRNYPVLPTVPEPVPELVSAFED</sequence>
<comment type="pathway">
    <text evidence="1 10">Purine metabolism; IMP biosynthesis via de novo pathway; N(1)-(5-phospho-D-ribosyl)glycinamide from 5-phospho-alpha-D-ribose 1-diphosphate: step 1/2.</text>
</comment>
<evidence type="ECO:0000256" key="4">
    <source>
        <dbReference type="ARBA" id="ARBA00022676"/>
    </source>
</evidence>
<dbReference type="UniPathway" id="UPA00074">
    <property type="reaction ID" value="UER00124"/>
</dbReference>
<evidence type="ECO:0000259" key="15">
    <source>
        <dbReference type="PROSITE" id="PS51278"/>
    </source>
</evidence>
<dbReference type="InterPro" id="IPR029057">
    <property type="entry name" value="PRTase-like"/>
</dbReference>
<evidence type="ECO:0000313" key="16">
    <source>
        <dbReference type="EMBL" id="KAF8775182.1"/>
    </source>
</evidence>
<keyword evidence="13" id="KW-0408">Iron</keyword>
<feature type="binding site" evidence="13">
    <location>
        <position position="516"/>
    </location>
    <ligand>
        <name>[4Fe-4S] cluster</name>
        <dbReference type="ChEBI" id="CHEBI:49883"/>
    </ligand>
</feature>
<evidence type="ECO:0000256" key="8">
    <source>
        <dbReference type="ARBA" id="ARBA00023014"/>
    </source>
</evidence>
<dbReference type="SUPFAM" id="SSF56235">
    <property type="entry name" value="N-terminal nucleophile aminohydrolases (Ntn hydrolases)"/>
    <property type="match status" value="1"/>
</dbReference>
<evidence type="ECO:0000256" key="11">
    <source>
        <dbReference type="PIRSR" id="PIRSR000485-1"/>
    </source>
</evidence>
<dbReference type="GO" id="GO:0046872">
    <property type="term" value="F:metal ion binding"/>
    <property type="evidence" value="ECO:0007669"/>
    <property type="project" value="UniProtKB-KW"/>
</dbReference>
<evidence type="ECO:0000256" key="13">
    <source>
        <dbReference type="PIRSR" id="PIRSR000485-3"/>
    </source>
</evidence>
<feature type="binding site" evidence="13">
    <location>
        <position position="519"/>
    </location>
    <ligand>
        <name>[4Fe-4S] cluster</name>
        <dbReference type="ChEBI" id="CHEBI:49883"/>
    </ligand>
</feature>
<evidence type="ECO:0000256" key="14">
    <source>
        <dbReference type="SAM" id="MobiDB-lite"/>
    </source>
</evidence>
<dbReference type="InterPro" id="IPR005854">
    <property type="entry name" value="PurF"/>
</dbReference>
<dbReference type="Gene3D" id="3.60.20.10">
    <property type="entry name" value="Glutamine Phosphoribosylpyrophosphate, subunit 1, domain 1"/>
    <property type="match status" value="1"/>
</dbReference>
<name>A0A835KTE7_9POAL</name>
<feature type="region of interest" description="Disordered" evidence="14">
    <location>
        <begin position="1"/>
        <end position="39"/>
    </location>
</feature>
<keyword evidence="12" id="KW-0479">Metal-binding</keyword>
<gene>
    <name evidence="16" type="ORF">HU200_004581</name>
</gene>
<dbReference type="SUPFAM" id="SSF53271">
    <property type="entry name" value="PRTase-like"/>
    <property type="match status" value="1"/>
</dbReference>
<evidence type="ECO:0000256" key="9">
    <source>
        <dbReference type="ARBA" id="ARBA00048430"/>
    </source>
</evidence>
<feature type="binding site" evidence="12">
    <location>
        <position position="429"/>
    </location>
    <ligand>
        <name>Mg(2+)</name>
        <dbReference type="ChEBI" id="CHEBI:18420"/>
    </ligand>
</feature>
<dbReference type="CDD" id="cd00715">
    <property type="entry name" value="GPATase_N"/>
    <property type="match status" value="1"/>
</dbReference>
<feature type="binding site" evidence="13">
    <location>
        <position position="465"/>
    </location>
    <ligand>
        <name>[4Fe-4S] cluster</name>
        <dbReference type="ChEBI" id="CHEBI:49883"/>
    </ligand>
</feature>
<keyword evidence="5 10" id="KW-0808">Transferase</keyword>
<dbReference type="Gene3D" id="3.40.50.2020">
    <property type="match status" value="1"/>
</dbReference>
<dbReference type="CDD" id="cd06223">
    <property type="entry name" value="PRTases_typeI"/>
    <property type="match status" value="1"/>
</dbReference>
<dbReference type="InterPro" id="IPR029055">
    <property type="entry name" value="Ntn_hydrolases_N"/>
</dbReference>
<dbReference type="AlphaFoldDB" id="A0A835KTE7"/>
<dbReference type="GO" id="GO:0006189">
    <property type="term" value="P:'de novo' IMP biosynthetic process"/>
    <property type="evidence" value="ECO:0007669"/>
    <property type="project" value="UniProtKB-UniPathway"/>
</dbReference>
<organism evidence="16 17">
    <name type="scientific">Digitaria exilis</name>
    <dbReference type="NCBI Taxonomy" id="1010633"/>
    <lineage>
        <taxon>Eukaryota</taxon>
        <taxon>Viridiplantae</taxon>
        <taxon>Streptophyta</taxon>
        <taxon>Embryophyta</taxon>
        <taxon>Tracheophyta</taxon>
        <taxon>Spermatophyta</taxon>
        <taxon>Magnoliopsida</taxon>
        <taxon>Liliopsida</taxon>
        <taxon>Poales</taxon>
        <taxon>Poaceae</taxon>
        <taxon>PACMAD clade</taxon>
        <taxon>Panicoideae</taxon>
        <taxon>Panicodae</taxon>
        <taxon>Paniceae</taxon>
        <taxon>Anthephorinae</taxon>
        <taxon>Digitaria</taxon>
    </lineage>
</organism>
<evidence type="ECO:0000256" key="7">
    <source>
        <dbReference type="ARBA" id="ARBA00022962"/>
    </source>
</evidence>
<comment type="caution">
    <text evidence="16">The sequence shown here is derived from an EMBL/GenBank/DDBJ whole genome shotgun (WGS) entry which is preliminary data.</text>
</comment>
<keyword evidence="7" id="KW-0315">Glutamine amidotransferase</keyword>
<feature type="binding site" evidence="12">
    <location>
        <position position="428"/>
    </location>
    <ligand>
        <name>Mg(2+)</name>
        <dbReference type="ChEBI" id="CHEBI:18420"/>
    </ligand>
</feature>